<evidence type="ECO:0000256" key="1">
    <source>
        <dbReference type="ARBA" id="ARBA00001917"/>
    </source>
</evidence>
<gene>
    <name evidence="12" type="ORF">ASZ90_017802</name>
</gene>
<dbReference type="PANTHER" id="PTHR43665">
    <property type="entry name" value="ISOPENTENYL-DIPHOSPHATE DELTA-ISOMERASE"/>
    <property type="match status" value="1"/>
</dbReference>
<keyword evidence="5" id="KW-0479">Metal-binding</keyword>
<dbReference type="Pfam" id="PF01070">
    <property type="entry name" value="FMN_dh"/>
    <property type="match status" value="1"/>
</dbReference>
<keyword evidence="3" id="KW-0285">Flavoprotein</keyword>
<organism evidence="12">
    <name type="scientific">hydrocarbon metagenome</name>
    <dbReference type="NCBI Taxonomy" id="938273"/>
    <lineage>
        <taxon>unclassified sequences</taxon>
        <taxon>metagenomes</taxon>
        <taxon>ecological metagenomes</taxon>
    </lineage>
</organism>
<dbReference type="InterPro" id="IPR011179">
    <property type="entry name" value="IPdP_isomerase"/>
</dbReference>
<dbReference type="InterPro" id="IPR000262">
    <property type="entry name" value="FMN-dep_DH"/>
</dbReference>
<sequence>MVINAITGGTEQASRINQTLASIAARYQVAMAVGSQTAAIDDPGLRYTFSIVRECNPDGLVFANIAAGSGTSEALEAVAMINADALQIHFNIPQELAMSEGERSFRGILDRVQKIVENCHVPVIAKEVGFGLSRESIGRLYEAGIRIYDIGGKGGTNFISIEDQRSGKFMGELDQWGIPTAVSLMEAVSLDLPMQIIASGGIRTVADAAKAYALGADMVGIAGPFLRILLNHGPEELERKIEEMIYRLKAVFLMTGSCNLEQMKNQPLIISNETAQWIEARGIDRLRWSQR</sequence>
<dbReference type="GO" id="GO:0016491">
    <property type="term" value="F:oxidoreductase activity"/>
    <property type="evidence" value="ECO:0007669"/>
    <property type="project" value="InterPro"/>
</dbReference>
<keyword evidence="6" id="KW-0460">Magnesium</keyword>
<dbReference type="NCBIfam" id="TIGR02151">
    <property type="entry name" value="IPP_isom_2"/>
    <property type="match status" value="1"/>
</dbReference>
<evidence type="ECO:0000256" key="6">
    <source>
        <dbReference type="ARBA" id="ARBA00022842"/>
    </source>
</evidence>
<keyword evidence="4" id="KW-0288">FMN</keyword>
<dbReference type="EMBL" id="LNQE01001842">
    <property type="protein sequence ID" value="KUG04663.1"/>
    <property type="molecule type" value="Genomic_DNA"/>
</dbReference>
<protein>
    <submittedName>
        <fullName evidence="12">Isopentenyl-diphosphate delta-isomerase, fmn-dependent</fullName>
        <ecNumber evidence="12">5.3.3.2</ecNumber>
    </submittedName>
</protein>
<evidence type="ECO:0000256" key="2">
    <source>
        <dbReference type="ARBA" id="ARBA00022490"/>
    </source>
</evidence>
<evidence type="ECO:0000256" key="5">
    <source>
        <dbReference type="ARBA" id="ARBA00022723"/>
    </source>
</evidence>
<evidence type="ECO:0000256" key="7">
    <source>
        <dbReference type="ARBA" id="ARBA00022857"/>
    </source>
</evidence>
<comment type="caution">
    <text evidence="12">The sequence shown here is derived from an EMBL/GenBank/DDBJ whole genome shotgun (WGS) entry which is preliminary data.</text>
</comment>
<keyword evidence="9 12" id="KW-0413">Isomerase</keyword>
<dbReference type="GO" id="GO:0010181">
    <property type="term" value="F:FMN binding"/>
    <property type="evidence" value="ECO:0007669"/>
    <property type="project" value="InterPro"/>
</dbReference>
<dbReference type="AlphaFoldDB" id="A0A0W8E7R0"/>
<keyword evidence="7" id="KW-0521">NADP</keyword>
<name>A0A0W8E7R0_9ZZZZ</name>
<dbReference type="Gene3D" id="3.20.20.70">
    <property type="entry name" value="Aldolase class I"/>
    <property type="match status" value="1"/>
</dbReference>
<dbReference type="InterPro" id="IPR013785">
    <property type="entry name" value="Aldolase_TIM"/>
</dbReference>
<reference evidence="12" key="1">
    <citation type="journal article" date="2015" name="Proc. Natl. Acad. Sci. U.S.A.">
        <title>Networks of energetic and metabolic interactions define dynamics in microbial communities.</title>
        <authorList>
            <person name="Embree M."/>
            <person name="Liu J.K."/>
            <person name="Al-Bassam M.M."/>
            <person name="Zengler K."/>
        </authorList>
    </citation>
    <scope>NUCLEOTIDE SEQUENCE</scope>
</reference>
<dbReference type="GO" id="GO:0008299">
    <property type="term" value="P:isoprenoid biosynthetic process"/>
    <property type="evidence" value="ECO:0007669"/>
    <property type="project" value="UniProtKB-KW"/>
</dbReference>
<evidence type="ECO:0000313" key="12">
    <source>
        <dbReference type="EMBL" id="KUG04663.1"/>
    </source>
</evidence>
<evidence type="ECO:0000256" key="4">
    <source>
        <dbReference type="ARBA" id="ARBA00022643"/>
    </source>
</evidence>
<evidence type="ECO:0000259" key="11">
    <source>
        <dbReference type="Pfam" id="PF01070"/>
    </source>
</evidence>
<keyword evidence="2" id="KW-0963">Cytoplasm</keyword>
<dbReference type="GO" id="GO:0004452">
    <property type="term" value="F:isopentenyl-diphosphate delta-isomerase activity"/>
    <property type="evidence" value="ECO:0007669"/>
    <property type="project" value="UniProtKB-EC"/>
</dbReference>
<keyword evidence="8" id="KW-0414">Isoprene biosynthesis</keyword>
<evidence type="ECO:0000256" key="8">
    <source>
        <dbReference type="ARBA" id="ARBA00023229"/>
    </source>
</evidence>
<evidence type="ECO:0000256" key="10">
    <source>
        <dbReference type="ARBA" id="ARBA00025810"/>
    </source>
</evidence>
<comment type="cofactor">
    <cofactor evidence="1">
        <name>FMN</name>
        <dbReference type="ChEBI" id="CHEBI:58210"/>
    </cofactor>
</comment>
<proteinExistence type="predicted"/>
<feature type="domain" description="FMN-dependent dehydrogenase" evidence="11">
    <location>
        <begin position="110"/>
        <end position="266"/>
    </location>
</feature>
<dbReference type="PANTHER" id="PTHR43665:SF1">
    <property type="entry name" value="ISOPENTENYL-DIPHOSPHATE DELTA-ISOMERASE"/>
    <property type="match status" value="1"/>
</dbReference>
<accession>A0A0W8E7R0</accession>
<evidence type="ECO:0000256" key="9">
    <source>
        <dbReference type="ARBA" id="ARBA00023235"/>
    </source>
</evidence>
<dbReference type="EC" id="5.3.3.2" evidence="12"/>
<evidence type="ECO:0000256" key="3">
    <source>
        <dbReference type="ARBA" id="ARBA00022630"/>
    </source>
</evidence>
<dbReference type="GO" id="GO:0046872">
    <property type="term" value="F:metal ion binding"/>
    <property type="evidence" value="ECO:0007669"/>
    <property type="project" value="UniProtKB-KW"/>
</dbReference>
<dbReference type="SUPFAM" id="SSF51395">
    <property type="entry name" value="FMN-linked oxidoreductases"/>
    <property type="match status" value="1"/>
</dbReference>
<comment type="subunit">
    <text evidence="10">Homooctamer. Dimer of tetramers.</text>
</comment>